<evidence type="ECO:0000313" key="3">
    <source>
        <dbReference type="Proteomes" id="UP000186246"/>
    </source>
</evidence>
<feature type="domain" description="DUF3298" evidence="1">
    <location>
        <begin position="205"/>
        <end position="276"/>
    </location>
</feature>
<evidence type="ECO:0000259" key="1">
    <source>
        <dbReference type="Pfam" id="PF11738"/>
    </source>
</evidence>
<proteinExistence type="predicted"/>
<dbReference type="Gene3D" id="3.90.640.20">
    <property type="entry name" value="Heat-shock cognate protein, ATPase"/>
    <property type="match status" value="1"/>
</dbReference>
<evidence type="ECO:0000313" key="2">
    <source>
        <dbReference type="EMBL" id="SIS71956.1"/>
    </source>
</evidence>
<accession>A0A1N7LDT3</accession>
<reference evidence="3" key="1">
    <citation type="submission" date="2017-01" db="EMBL/GenBank/DDBJ databases">
        <authorList>
            <person name="Varghese N."/>
            <person name="Submissions S."/>
        </authorList>
    </citation>
    <scope>NUCLEOTIDE SEQUENCE [LARGE SCALE GENOMIC DNA]</scope>
    <source>
        <strain evidence="3">DSM 21068</strain>
    </source>
</reference>
<dbReference type="Proteomes" id="UP000186246">
    <property type="component" value="Unassembled WGS sequence"/>
</dbReference>
<organism evidence="2 3">
    <name type="scientific">Chryseobacterium piscicola</name>
    <dbReference type="NCBI Taxonomy" id="551459"/>
    <lineage>
        <taxon>Bacteria</taxon>
        <taxon>Pseudomonadati</taxon>
        <taxon>Bacteroidota</taxon>
        <taxon>Flavobacteriia</taxon>
        <taxon>Flavobacteriales</taxon>
        <taxon>Weeksellaceae</taxon>
        <taxon>Chryseobacterium group</taxon>
        <taxon>Chryseobacterium</taxon>
    </lineage>
</organism>
<gene>
    <name evidence="2" type="ORF">SAMN05421796_102237</name>
</gene>
<dbReference type="InterPro" id="IPR021729">
    <property type="entry name" value="DUF3298"/>
</dbReference>
<dbReference type="EMBL" id="FTOJ01000002">
    <property type="protein sequence ID" value="SIS71956.1"/>
    <property type="molecule type" value="Genomic_DNA"/>
</dbReference>
<sequence>MTLIKKNFIFERFLHFNCKYSFMKKTILVFNVAVFALLVSCKKDNKIVNQTKIQDSEKFVIDSISVEDSLKISDKLKLDYSSKILLYPSIKDKNLLDSIYFSYKGISDYSKKNLSNFLNQDKTKYFNETKTKSKDWIDDIRYNQTWNTYFKMSQISHKNDFLQIEYLSSAYEGGAHDNYWFSDRVFDLKNKKKLTLSDITTIPNEKLSQILRKNMDRMHSGTTDSKGDVKNSEMLLVDVIEPNDNFYFDEKNLYFHYSPYEITAFAAGDIVIPVGWQELNGTLNPDFQKRLKIK</sequence>
<dbReference type="Pfam" id="PF11738">
    <property type="entry name" value="DUF3298"/>
    <property type="match status" value="1"/>
</dbReference>
<protein>
    <recommendedName>
        <fullName evidence="1">DUF3298 domain-containing protein</fullName>
    </recommendedName>
</protein>
<dbReference type="Gene3D" id="3.30.565.40">
    <property type="entry name" value="Fervidobacterium nodosum Rt17-B1 like"/>
    <property type="match status" value="1"/>
</dbReference>
<dbReference type="AlphaFoldDB" id="A0A1N7LDT3"/>
<dbReference type="STRING" id="551459.SAMN05421796_102237"/>
<dbReference type="InterPro" id="IPR037126">
    <property type="entry name" value="PdaC/RsiV-like_sf"/>
</dbReference>
<name>A0A1N7LDT3_9FLAO</name>